<comment type="caution">
    <text evidence="2">The sequence shown here is derived from an EMBL/GenBank/DDBJ whole genome shotgun (WGS) entry which is preliminary data.</text>
</comment>
<name>A0A3S4ZMI9_9PLAT</name>
<keyword evidence="3" id="KW-1185">Reference proteome</keyword>
<protein>
    <submittedName>
        <fullName evidence="2">Uncharacterized protein</fullName>
    </submittedName>
</protein>
<dbReference type="Proteomes" id="UP000784294">
    <property type="component" value="Unassembled WGS sequence"/>
</dbReference>
<accession>A0A3S4ZMI9</accession>
<dbReference type="EMBL" id="CAAALY010001036">
    <property type="protein sequence ID" value="VEL07115.1"/>
    <property type="molecule type" value="Genomic_DNA"/>
</dbReference>
<feature type="compositionally biased region" description="Basic and acidic residues" evidence="1">
    <location>
        <begin position="204"/>
        <end position="221"/>
    </location>
</feature>
<feature type="region of interest" description="Disordered" evidence="1">
    <location>
        <begin position="87"/>
        <end position="122"/>
    </location>
</feature>
<organism evidence="2 3">
    <name type="scientific">Protopolystoma xenopodis</name>
    <dbReference type="NCBI Taxonomy" id="117903"/>
    <lineage>
        <taxon>Eukaryota</taxon>
        <taxon>Metazoa</taxon>
        <taxon>Spiralia</taxon>
        <taxon>Lophotrochozoa</taxon>
        <taxon>Platyhelminthes</taxon>
        <taxon>Monogenea</taxon>
        <taxon>Polyopisthocotylea</taxon>
        <taxon>Polystomatidea</taxon>
        <taxon>Polystomatidae</taxon>
        <taxon>Protopolystoma</taxon>
    </lineage>
</organism>
<dbReference type="AlphaFoldDB" id="A0A3S4ZMI9"/>
<evidence type="ECO:0000313" key="2">
    <source>
        <dbReference type="EMBL" id="VEL07115.1"/>
    </source>
</evidence>
<gene>
    <name evidence="2" type="ORF">PXEA_LOCUS555</name>
</gene>
<proteinExistence type="predicted"/>
<evidence type="ECO:0000313" key="3">
    <source>
        <dbReference type="Proteomes" id="UP000784294"/>
    </source>
</evidence>
<feature type="compositionally biased region" description="Polar residues" evidence="1">
    <location>
        <begin position="101"/>
        <end position="112"/>
    </location>
</feature>
<sequence length="232" mass="25347">MTLLRGSYNTYHFGIKSAALRYEDGEDFSGLELSASSLEGMRSTPRPRRLAYLDTPEGAALRSSMISLPTSAAAAMAMAANDTVSGPGLSAGTLPRRSKRFQGSQTDLTSPHPSRRGLPHISSGADIAHDINDLSDLAFSRIFTICSQPFCRFPIDFLSLPCNSLTPRLEDSSETVSSSRPPRDRRLHSLRLAAFKRRLFVSSAERELSPAPSRPDKEVRKTIAKCPPPPPF</sequence>
<feature type="region of interest" description="Disordered" evidence="1">
    <location>
        <begin position="204"/>
        <end position="232"/>
    </location>
</feature>
<reference evidence="2" key="1">
    <citation type="submission" date="2018-11" db="EMBL/GenBank/DDBJ databases">
        <authorList>
            <consortium name="Pathogen Informatics"/>
        </authorList>
    </citation>
    <scope>NUCLEOTIDE SEQUENCE</scope>
</reference>
<evidence type="ECO:0000256" key="1">
    <source>
        <dbReference type="SAM" id="MobiDB-lite"/>
    </source>
</evidence>